<comment type="caution">
    <text evidence="5">The sequence shown here is derived from an EMBL/GenBank/DDBJ whole genome shotgun (WGS) entry which is preliminary data.</text>
</comment>
<evidence type="ECO:0000259" key="4">
    <source>
        <dbReference type="PROSITE" id="PS01124"/>
    </source>
</evidence>
<gene>
    <name evidence="5" type="ORF">N783_20990</name>
</gene>
<dbReference type="PANTHER" id="PTHR43280">
    <property type="entry name" value="ARAC-FAMILY TRANSCRIPTIONAL REGULATOR"/>
    <property type="match status" value="1"/>
</dbReference>
<evidence type="ECO:0000313" key="6">
    <source>
        <dbReference type="Proteomes" id="UP000030403"/>
    </source>
</evidence>
<dbReference type="SMART" id="SM00342">
    <property type="entry name" value="HTH_ARAC"/>
    <property type="match status" value="1"/>
</dbReference>
<keyword evidence="6" id="KW-1185">Reference proteome</keyword>
<evidence type="ECO:0000256" key="3">
    <source>
        <dbReference type="ARBA" id="ARBA00023163"/>
    </source>
</evidence>
<dbReference type="PRINTS" id="PR00032">
    <property type="entry name" value="HTHARAC"/>
</dbReference>
<keyword evidence="3" id="KW-0804">Transcription</keyword>
<dbReference type="Pfam" id="PF12833">
    <property type="entry name" value="HTH_18"/>
    <property type="match status" value="1"/>
</dbReference>
<proteinExistence type="predicted"/>
<dbReference type="GO" id="GO:0003700">
    <property type="term" value="F:DNA-binding transcription factor activity"/>
    <property type="evidence" value="ECO:0007669"/>
    <property type="project" value="InterPro"/>
</dbReference>
<dbReference type="InterPro" id="IPR018060">
    <property type="entry name" value="HTH_AraC"/>
</dbReference>
<organism evidence="5 6">
    <name type="scientific">Pontibacillus marinus BH030004 = DSM 16465</name>
    <dbReference type="NCBI Taxonomy" id="1385511"/>
    <lineage>
        <taxon>Bacteria</taxon>
        <taxon>Bacillati</taxon>
        <taxon>Bacillota</taxon>
        <taxon>Bacilli</taxon>
        <taxon>Bacillales</taxon>
        <taxon>Bacillaceae</taxon>
        <taxon>Pontibacillus</taxon>
    </lineage>
</organism>
<keyword evidence="2" id="KW-0238">DNA-binding</keyword>
<dbReference type="STRING" id="1385511.GCA_000425225_02219"/>
<dbReference type="RefSeq" id="WP_027448689.1">
    <property type="nucleotide sequence ID" value="NZ_AVPF01000008.1"/>
</dbReference>
<keyword evidence="1" id="KW-0805">Transcription regulation</keyword>
<sequence>MPNLDQTRRVLMTFHHSTLVPVGFVENSRQTRIALGELKSPLPIFDDEMNNLFQQHLQKDQQVQLISDSFLRHFILIKIKNHHTMKDGYFWIGPFVYHEVQSSDIEQAFRRIKENVHISKKILSYYNQIPCVDAQQTIYFSHILHALLESNWNTPIFDQTFDQSFDQTHQHLVFPTQTKEHQEQFYKYTYRLERRFLERLKEGDSDAAELVKSVRDIPEPTFGHQDTIRSYKNRMISTITLIARTAIDAGVDEEEALSTSYYYVHETEQKLHLEDLFQLELIIVHDYLSKIQNHNKEHTYLMKACLQKVIDYIHEPVSIESLAFELNVRPNQLSSMFKKEVGIPLQQYIHQQKMKEIKKKLLNSDDSILDVANHYGYQSASHFSRLFKKYEGTTPSKYRKQSIDK</sequence>
<dbReference type="SUPFAM" id="SSF46689">
    <property type="entry name" value="Homeodomain-like"/>
    <property type="match status" value="2"/>
</dbReference>
<dbReference type="Proteomes" id="UP000030403">
    <property type="component" value="Unassembled WGS sequence"/>
</dbReference>
<evidence type="ECO:0000256" key="2">
    <source>
        <dbReference type="ARBA" id="ARBA00023125"/>
    </source>
</evidence>
<dbReference type="PANTHER" id="PTHR43280:SF2">
    <property type="entry name" value="HTH-TYPE TRANSCRIPTIONAL REGULATOR EXSA"/>
    <property type="match status" value="1"/>
</dbReference>
<dbReference type="eggNOG" id="COG2207">
    <property type="taxonomic scope" value="Bacteria"/>
</dbReference>
<accession>A0A0A5GGB3</accession>
<dbReference type="PROSITE" id="PS01124">
    <property type="entry name" value="HTH_ARAC_FAMILY_2"/>
    <property type="match status" value="1"/>
</dbReference>
<dbReference type="InterPro" id="IPR018062">
    <property type="entry name" value="HTH_AraC-typ_CS"/>
</dbReference>
<protein>
    <recommendedName>
        <fullName evidence="4">HTH araC/xylS-type domain-containing protein</fullName>
    </recommendedName>
</protein>
<dbReference type="GO" id="GO:0043565">
    <property type="term" value="F:sequence-specific DNA binding"/>
    <property type="evidence" value="ECO:0007669"/>
    <property type="project" value="InterPro"/>
</dbReference>
<dbReference type="Gene3D" id="1.10.10.60">
    <property type="entry name" value="Homeodomain-like"/>
    <property type="match status" value="2"/>
</dbReference>
<dbReference type="InterPro" id="IPR020449">
    <property type="entry name" value="Tscrpt_reg_AraC-type_HTH"/>
</dbReference>
<name>A0A0A5GGB3_9BACI</name>
<evidence type="ECO:0000313" key="5">
    <source>
        <dbReference type="EMBL" id="KGX90268.1"/>
    </source>
</evidence>
<evidence type="ECO:0000256" key="1">
    <source>
        <dbReference type="ARBA" id="ARBA00023015"/>
    </source>
</evidence>
<dbReference type="OrthoDB" id="247151at2"/>
<reference evidence="5 6" key="1">
    <citation type="submission" date="2013-08" db="EMBL/GenBank/DDBJ databases">
        <authorList>
            <person name="Huang J."/>
            <person name="Wang G."/>
        </authorList>
    </citation>
    <scope>NUCLEOTIDE SEQUENCE [LARGE SCALE GENOMIC DNA]</scope>
    <source>
        <strain evidence="5 6">BH030004</strain>
    </source>
</reference>
<dbReference type="PROSITE" id="PS00041">
    <property type="entry name" value="HTH_ARAC_FAMILY_1"/>
    <property type="match status" value="1"/>
</dbReference>
<dbReference type="AlphaFoldDB" id="A0A0A5GGB3"/>
<feature type="domain" description="HTH araC/xylS-type" evidence="4">
    <location>
        <begin position="303"/>
        <end position="401"/>
    </location>
</feature>
<dbReference type="InterPro" id="IPR009057">
    <property type="entry name" value="Homeodomain-like_sf"/>
</dbReference>
<dbReference type="EMBL" id="AVPF01000008">
    <property type="protein sequence ID" value="KGX90268.1"/>
    <property type="molecule type" value="Genomic_DNA"/>
</dbReference>